<organism evidence="3">
    <name type="scientific">Onchocerca flexuosa</name>
    <dbReference type="NCBI Taxonomy" id="387005"/>
    <lineage>
        <taxon>Eukaryota</taxon>
        <taxon>Metazoa</taxon>
        <taxon>Ecdysozoa</taxon>
        <taxon>Nematoda</taxon>
        <taxon>Chromadorea</taxon>
        <taxon>Rhabditida</taxon>
        <taxon>Spirurina</taxon>
        <taxon>Spiruromorpha</taxon>
        <taxon>Filarioidea</taxon>
        <taxon>Onchocercidae</taxon>
        <taxon>Onchocerca</taxon>
    </lineage>
</organism>
<reference evidence="1 2" key="2">
    <citation type="submission" date="2018-11" db="EMBL/GenBank/DDBJ databases">
        <authorList>
            <consortium name="Pathogen Informatics"/>
        </authorList>
    </citation>
    <scope>NUCLEOTIDE SEQUENCE [LARGE SCALE GENOMIC DNA]</scope>
</reference>
<proteinExistence type="predicted"/>
<evidence type="ECO:0000313" key="2">
    <source>
        <dbReference type="Proteomes" id="UP000267606"/>
    </source>
</evidence>
<name>A0A183GY70_9BILA</name>
<dbReference type="EMBL" id="UZAJ01000045">
    <property type="protein sequence ID" value="VDO24862.1"/>
    <property type="molecule type" value="Genomic_DNA"/>
</dbReference>
<dbReference type="AlphaFoldDB" id="A0A183GY70"/>
<sequence length="303" mass="34067">MISDDTNLFQNLKLSKQIEETNNDGDSTLNEISYGPGVVQKLCARFLQLSKEHNAVSLIRSPRFKRRKSSAENNYTVISEIRRCSTRTLTTSNLKNKVFLNTAKRSLNFGDEQKNELNLVPAVKDFKQHSQQTVDTAELNDTYLYHAILIPGNTRANRKAKKIESIREKFEKISAISSILPHEKFNKVRFRRGCSSSGVNNESLNRKSELVETQGEIRKVRHDGCFEIEQDKGNMQLPVPTNTVKVLVKSEPSDDGNLTVTDLSAVSSVSSLSNFEVNEVPPQIKERTEILLVKCQANGSPAK</sequence>
<accession>A0A183GY70</accession>
<protein>
    <submittedName>
        <fullName evidence="1 3">Uncharacterized protein</fullName>
    </submittedName>
</protein>
<evidence type="ECO:0000313" key="3">
    <source>
        <dbReference type="WBParaSite" id="OFLC_0000017901-mRNA-1"/>
    </source>
</evidence>
<dbReference type="WBParaSite" id="OFLC_0000017901-mRNA-1">
    <property type="protein sequence ID" value="OFLC_0000017901-mRNA-1"/>
    <property type="gene ID" value="OFLC_0000017901"/>
</dbReference>
<reference evidence="3" key="1">
    <citation type="submission" date="2016-06" db="UniProtKB">
        <authorList>
            <consortium name="WormBaseParasite"/>
        </authorList>
    </citation>
    <scope>IDENTIFICATION</scope>
</reference>
<evidence type="ECO:0000313" key="1">
    <source>
        <dbReference type="EMBL" id="VDO24862.1"/>
    </source>
</evidence>
<keyword evidence="2" id="KW-1185">Reference proteome</keyword>
<gene>
    <name evidence="1" type="ORF">OFLC_LOCUS180</name>
</gene>
<dbReference type="Proteomes" id="UP000267606">
    <property type="component" value="Unassembled WGS sequence"/>
</dbReference>